<gene>
    <name evidence="2" type="ORF">GCM10009827_071770</name>
</gene>
<name>A0ABN2BIU8_9ACTN</name>
<feature type="region of interest" description="Disordered" evidence="1">
    <location>
        <begin position="30"/>
        <end position="56"/>
    </location>
</feature>
<accession>A0ABN2BIU8</accession>
<proteinExistence type="predicted"/>
<feature type="compositionally biased region" description="Basic and acidic residues" evidence="1">
    <location>
        <begin position="39"/>
        <end position="48"/>
    </location>
</feature>
<reference evidence="2 3" key="1">
    <citation type="journal article" date="2019" name="Int. J. Syst. Evol. Microbiol.">
        <title>The Global Catalogue of Microorganisms (GCM) 10K type strain sequencing project: providing services to taxonomists for standard genome sequencing and annotation.</title>
        <authorList>
            <consortium name="The Broad Institute Genomics Platform"/>
            <consortium name="The Broad Institute Genome Sequencing Center for Infectious Disease"/>
            <person name="Wu L."/>
            <person name="Ma J."/>
        </authorList>
    </citation>
    <scope>NUCLEOTIDE SEQUENCE [LARGE SCALE GENOMIC DNA]</scope>
    <source>
        <strain evidence="2 3">JCM 15933</strain>
    </source>
</reference>
<evidence type="ECO:0000313" key="3">
    <source>
        <dbReference type="Proteomes" id="UP001501470"/>
    </source>
</evidence>
<dbReference type="EMBL" id="BAAAQD010000016">
    <property type="protein sequence ID" value="GAA1541918.1"/>
    <property type="molecule type" value="Genomic_DNA"/>
</dbReference>
<sequence>MIWLSVGALLYVGAFGILALSSRFTARSDTIQPNGVHTSGDKLPRSTQHDLLPASS</sequence>
<dbReference type="Proteomes" id="UP001501470">
    <property type="component" value="Unassembled WGS sequence"/>
</dbReference>
<organism evidence="2 3">
    <name type="scientific">Dactylosporangium maewongense</name>
    <dbReference type="NCBI Taxonomy" id="634393"/>
    <lineage>
        <taxon>Bacteria</taxon>
        <taxon>Bacillati</taxon>
        <taxon>Actinomycetota</taxon>
        <taxon>Actinomycetes</taxon>
        <taxon>Micromonosporales</taxon>
        <taxon>Micromonosporaceae</taxon>
        <taxon>Dactylosporangium</taxon>
    </lineage>
</organism>
<evidence type="ECO:0000313" key="2">
    <source>
        <dbReference type="EMBL" id="GAA1541918.1"/>
    </source>
</evidence>
<protein>
    <submittedName>
        <fullName evidence="2">Uncharacterized protein</fullName>
    </submittedName>
</protein>
<keyword evidence="3" id="KW-1185">Reference proteome</keyword>
<evidence type="ECO:0000256" key="1">
    <source>
        <dbReference type="SAM" id="MobiDB-lite"/>
    </source>
</evidence>
<comment type="caution">
    <text evidence="2">The sequence shown here is derived from an EMBL/GenBank/DDBJ whole genome shotgun (WGS) entry which is preliminary data.</text>
</comment>